<dbReference type="EMBL" id="QUSZ01007161">
    <property type="protein sequence ID" value="RHY03341.1"/>
    <property type="molecule type" value="Genomic_DNA"/>
</dbReference>
<sequence>MSTEELVEVCRVIPTLPTLHWLELDMADLSDMNALPHCKINQVQKLFGLEGFICDTGAVALCHTLPNTTLTALTLRATTRSLRLAFKR</sequence>
<dbReference type="EMBL" id="QUTI01034368">
    <property type="protein sequence ID" value="RLO02145.1"/>
    <property type="molecule type" value="Genomic_DNA"/>
</dbReference>
<dbReference type="AlphaFoldDB" id="A0A396ZSJ4"/>
<dbReference type="Proteomes" id="UP000266196">
    <property type="component" value="Unassembled WGS sequence"/>
</dbReference>
<organism evidence="1 7">
    <name type="scientific">Aphanomyces astaci</name>
    <name type="common">Crayfish plague agent</name>
    <dbReference type="NCBI Taxonomy" id="112090"/>
    <lineage>
        <taxon>Eukaryota</taxon>
        <taxon>Sar</taxon>
        <taxon>Stramenopiles</taxon>
        <taxon>Oomycota</taxon>
        <taxon>Saprolegniomycetes</taxon>
        <taxon>Saprolegniales</taxon>
        <taxon>Verrucalvaceae</taxon>
        <taxon>Aphanomyces</taxon>
    </lineage>
</organism>
<gene>
    <name evidence="1" type="ORF">DYB25_013846</name>
    <name evidence="4" type="ORF">DYB28_014695</name>
    <name evidence="3" type="ORF">DYB31_001698</name>
    <name evidence="2" type="ORF">DYB36_000550</name>
</gene>
<dbReference type="Proteomes" id="UP000266239">
    <property type="component" value="Unassembled WGS sequence"/>
</dbReference>
<dbReference type="EMBL" id="QUTE01017413">
    <property type="protein sequence ID" value="RHY93246.1"/>
    <property type="molecule type" value="Genomic_DNA"/>
</dbReference>
<evidence type="ECO:0000313" key="8">
    <source>
        <dbReference type="Proteomes" id="UP000275652"/>
    </source>
</evidence>
<reference evidence="5 6" key="2">
    <citation type="submission" date="2018-08" db="EMBL/GenBank/DDBJ databases">
        <title>Aphanomyces genome sequencing and annotation.</title>
        <authorList>
            <person name="Minardi D."/>
            <person name="Oidtmann B."/>
            <person name="Van Der Giezen M."/>
            <person name="Studholme D.J."/>
        </authorList>
    </citation>
    <scope>NUCLEOTIDE SEQUENCE [LARGE SCALE GENOMIC DNA]</scope>
    <source>
        <strain evidence="3 6">197901</strain>
        <strain evidence="2 5">Kv</strain>
        <strain evidence="1 7">Yx</strain>
    </source>
</reference>
<dbReference type="EMBL" id="QUTA01013330">
    <property type="protein sequence ID" value="RHX96557.1"/>
    <property type="molecule type" value="Genomic_DNA"/>
</dbReference>
<accession>A0A396ZSJ4</accession>
<dbReference type="Proteomes" id="UP000265427">
    <property type="component" value="Unassembled WGS sequence"/>
</dbReference>
<evidence type="ECO:0000313" key="3">
    <source>
        <dbReference type="EMBL" id="RHY93246.1"/>
    </source>
</evidence>
<reference evidence="4 8" key="1">
    <citation type="journal article" date="2018" name="J. Invertebr. Pathol.">
        <title>New genotyping method for the causative agent of crayfish plague (Aphanomyces astaci) based on whole genome data.</title>
        <authorList>
            <person name="Minardi D."/>
            <person name="Studholme D.J."/>
            <person name="van der Giezen M."/>
            <person name="Pretto T."/>
            <person name="Oidtmann B."/>
        </authorList>
    </citation>
    <scope>NUCLEOTIDE SEQUENCE [LARGE SCALE GENOMIC DNA]</scope>
    <source>
        <strain evidence="4 8">KB13</strain>
    </source>
</reference>
<name>A0A396ZSJ4_APHAT</name>
<evidence type="ECO:0000313" key="5">
    <source>
        <dbReference type="Proteomes" id="UP000265427"/>
    </source>
</evidence>
<protein>
    <submittedName>
        <fullName evidence="1">Uncharacterized protein</fullName>
    </submittedName>
</protein>
<evidence type="ECO:0000313" key="7">
    <source>
        <dbReference type="Proteomes" id="UP000266239"/>
    </source>
</evidence>
<evidence type="ECO:0000313" key="6">
    <source>
        <dbReference type="Proteomes" id="UP000266196"/>
    </source>
</evidence>
<evidence type="ECO:0000313" key="1">
    <source>
        <dbReference type="EMBL" id="RHX96557.1"/>
    </source>
</evidence>
<dbReference type="Proteomes" id="UP000275652">
    <property type="component" value="Unassembled WGS sequence"/>
</dbReference>
<evidence type="ECO:0000313" key="4">
    <source>
        <dbReference type="EMBL" id="RLO02145.1"/>
    </source>
</evidence>
<evidence type="ECO:0000313" key="2">
    <source>
        <dbReference type="EMBL" id="RHY03341.1"/>
    </source>
</evidence>
<proteinExistence type="predicted"/>
<comment type="caution">
    <text evidence="1">The sequence shown here is derived from an EMBL/GenBank/DDBJ whole genome shotgun (WGS) entry which is preliminary data.</text>
</comment>